<dbReference type="SMART" id="SM00022">
    <property type="entry name" value="PLAc"/>
    <property type="match status" value="1"/>
</dbReference>
<dbReference type="InterPro" id="IPR002642">
    <property type="entry name" value="LysoPLipase_cat_dom"/>
</dbReference>
<comment type="similarity">
    <text evidence="1 9">Belongs to the lysophospholipase family.</text>
</comment>
<evidence type="ECO:0000313" key="12">
    <source>
        <dbReference type="EMBL" id="TKA25088.1"/>
    </source>
</evidence>
<evidence type="ECO:0000256" key="9">
    <source>
        <dbReference type="RuleBase" id="RU362103"/>
    </source>
</evidence>
<proteinExistence type="inferred from homology"/>
<keyword evidence="7" id="KW-0325">Glycoprotein</keyword>
<keyword evidence="5 8" id="KW-0442">Lipid degradation</keyword>
<evidence type="ECO:0000256" key="6">
    <source>
        <dbReference type="ARBA" id="ARBA00023098"/>
    </source>
</evidence>
<dbReference type="GO" id="GO:0004623">
    <property type="term" value="F:phospholipase A2 activity"/>
    <property type="evidence" value="ECO:0007669"/>
    <property type="project" value="TreeGrafter"/>
</dbReference>
<dbReference type="AlphaFoldDB" id="A0A4U0TSF6"/>
<evidence type="ECO:0000256" key="1">
    <source>
        <dbReference type="ARBA" id="ARBA00008780"/>
    </source>
</evidence>
<feature type="signal peptide" evidence="9">
    <location>
        <begin position="1"/>
        <end position="26"/>
    </location>
</feature>
<comment type="catalytic activity">
    <reaction evidence="9">
        <text>a 1-acyl-sn-glycero-3-phosphocholine + H2O = sn-glycerol 3-phosphocholine + a fatty acid + H(+)</text>
        <dbReference type="Rhea" id="RHEA:15177"/>
        <dbReference type="ChEBI" id="CHEBI:15377"/>
        <dbReference type="ChEBI" id="CHEBI:15378"/>
        <dbReference type="ChEBI" id="CHEBI:16870"/>
        <dbReference type="ChEBI" id="CHEBI:28868"/>
        <dbReference type="ChEBI" id="CHEBI:58168"/>
        <dbReference type="EC" id="3.1.1.5"/>
    </reaction>
</comment>
<evidence type="ECO:0000259" key="11">
    <source>
        <dbReference type="PROSITE" id="PS51210"/>
    </source>
</evidence>
<reference evidence="12 13" key="1">
    <citation type="submission" date="2017-03" db="EMBL/GenBank/DDBJ databases">
        <title>Genomes of endolithic fungi from Antarctica.</title>
        <authorList>
            <person name="Coleine C."/>
            <person name="Masonjones S."/>
            <person name="Stajich J.E."/>
        </authorList>
    </citation>
    <scope>NUCLEOTIDE SEQUENCE [LARGE SCALE GENOMIC DNA]</scope>
    <source>
        <strain evidence="12 13">CCFEE 6315</strain>
    </source>
</reference>
<dbReference type="Pfam" id="PF01735">
    <property type="entry name" value="PLA2_B"/>
    <property type="match status" value="3"/>
</dbReference>
<dbReference type="GO" id="GO:0004622">
    <property type="term" value="F:phosphatidylcholine lysophospholipase activity"/>
    <property type="evidence" value="ECO:0007669"/>
    <property type="project" value="UniProtKB-EC"/>
</dbReference>
<evidence type="ECO:0000256" key="2">
    <source>
        <dbReference type="ARBA" id="ARBA00013274"/>
    </source>
</evidence>
<dbReference type="GO" id="GO:0005783">
    <property type="term" value="C:endoplasmic reticulum"/>
    <property type="evidence" value="ECO:0007669"/>
    <property type="project" value="TreeGrafter"/>
</dbReference>
<gene>
    <name evidence="12" type="ORF">B0A50_06153</name>
</gene>
<dbReference type="InterPro" id="IPR016035">
    <property type="entry name" value="Acyl_Trfase/lysoPLipase"/>
</dbReference>
<feature type="chain" id="PRO_5021041693" description="Lysophospholipase" evidence="9">
    <location>
        <begin position="27"/>
        <end position="703"/>
    </location>
</feature>
<dbReference type="PROSITE" id="PS51210">
    <property type="entry name" value="PLA2C"/>
    <property type="match status" value="1"/>
</dbReference>
<evidence type="ECO:0000256" key="8">
    <source>
        <dbReference type="PROSITE-ProRule" id="PRU00555"/>
    </source>
</evidence>
<keyword evidence="13" id="KW-1185">Reference proteome</keyword>
<evidence type="ECO:0000256" key="10">
    <source>
        <dbReference type="SAM" id="MobiDB-lite"/>
    </source>
</evidence>
<feature type="region of interest" description="Disordered" evidence="10">
    <location>
        <begin position="588"/>
        <end position="617"/>
    </location>
</feature>
<dbReference type="Proteomes" id="UP000308549">
    <property type="component" value="Unassembled WGS sequence"/>
</dbReference>
<protein>
    <recommendedName>
        <fullName evidence="2 9">Lysophospholipase</fullName>
        <ecNumber evidence="2 9">3.1.1.5</ecNumber>
    </recommendedName>
</protein>
<dbReference type="PANTHER" id="PTHR10728">
    <property type="entry name" value="CYTOSOLIC PHOSPHOLIPASE A2"/>
    <property type="match status" value="1"/>
</dbReference>
<sequence length="703" mass="75359">MGSGVARTICLFLLSALCALVASAPALDPDIDSYATPANQSARLNERGILDSWLMDTLDMEGGIDLGWFAGRYAPKHVGCPDGVDLVRPAAGIGAEEAKWVDQRKLEADKALATWLKGQGDFSTDDLPLLAMTSSGGGLRAFTQTAGVVQAFDSRDSQTNVSGIYQSLTYHSALSGGAWFLPAHATYGWSKVSDLVGGHAGWASSFSQGLLTPPQVFAPENVDELGYIAAELMKKQVSGYDTTLVDAYGRILGYSLFDGNNGGVGNRLSALTDISAFEDHKVPLPILTALGARAFEAHCGPDVNAVQYEFNPFEWGSWDEGVAAFASTKYMGTRFSQGKPTLGRVKLLEEVVSNATALANVSGDEADELADKGDDDEECVTQYDNLGYIIGTSGDVFTKICDVLPSNDTTDENDLLGASHHLQKLVNITKDPFLMDLYGTFPNPFYNYSHSSAVAAHPKLTLADGGINGQNNPIWPLIQPERNVSVLIVQDNSITGDMEVMGYPDGSALRQTYNMSQSVGLTKMPFIPEAAEFKKKQLNQNATFFGCPASYAPTKPAATSANSSSAALGTNGTAIHTAFIGNTTSAANVTSTTSNRNSTSPGVATNGDTRSPKRDNPNDTILIIWLPNKEYNTQSNWPTLLIKYDEVQTKAMIKNGNRIATQDDDEQWSFCLACAIGSKSSVDVEMPGGCEACFWRYCYFADA</sequence>
<dbReference type="GO" id="GO:0046475">
    <property type="term" value="P:glycerophospholipid catabolic process"/>
    <property type="evidence" value="ECO:0007669"/>
    <property type="project" value="TreeGrafter"/>
</dbReference>
<evidence type="ECO:0000256" key="3">
    <source>
        <dbReference type="ARBA" id="ARBA00022729"/>
    </source>
</evidence>
<feature type="domain" description="PLA2c" evidence="11">
    <location>
        <begin position="79"/>
        <end position="703"/>
    </location>
</feature>
<keyword evidence="6 8" id="KW-0443">Lipid metabolism</keyword>
<dbReference type="EMBL" id="NAJL01000038">
    <property type="protein sequence ID" value="TKA25088.1"/>
    <property type="molecule type" value="Genomic_DNA"/>
</dbReference>
<dbReference type="SUPFAM" id="SSF52151">
    <property type="entry name" value="FabD/lysophospholipase-like"/>
    <property type="match status" value="1"/>
</dbReference>
<evidence type="ECO:0000256" key="7">
    <source>
        <dbReference type="ARBA" id="ARBA00023180"/>
    </source>
</evidence>
<dbReference type="GO" id="GO:0005829">
    <property type="term" value="C:cytosol"/>
    <property type="evidence" value="ECO:0007669"/>
    <property type="project" value="TreeGrafter"/>
</dbReference>
<evidence type="ECO:0000256" key="5">
    <source>
        <dbReference type="ARBA" id="ARBA00022963"/>
    </source>
</evidence>
<name>A0A4U0TSF6_9PEZI</name>
<evidence type="ECO:0000256" key="4">
    <source>
        <dbReference type="ARBA" id="ARBA00022801"/>
    </source>
</evidence>
<keyword evidence="4 8" id="KW-0378">Hydrolase</keyword>
<feature type="compositionally biased region" description="Low complexity" evidence="10">
    <location>
        <begin position="588"/>
        <end position="600"/>
    </location>
</feature>
<dbReference type="EC" id="3.1.1.5" evidence="2 9"/>
<dbReference type="OrthoDB" id="4084751at2759"/>
<organism evidence="12 13">
    <name type="scientific">Salinomyces thailandicus</name>
    <dbReference type="NCBI Taxonomy" id="706561"/>
    <lineage>
        <taxon>Eukaryota</taxon>
        <taxon>Fungi</taxon>
        <taxon>Dikarya</taxon>
        <taxon>Ascomycota</taxon>
        <taxon>Pezizomycotina</taxon>
        <taxon>Dothideomycetes</taxon>
        <taxon>Dothideomycetidae</taxon>
        <taxon>Mycosphaerellales</taxon>
        <taxon>Teratosphaeriaceae</taxon>
        <taxon>Salinomyces</taxon>
    </lineage>
</organism>
<keyword evidence="3 9" id="KW-0732">Signal</keyword>
<evidence type="ECO:0000313" key="13">
    <source>
        <dbReference type="Proteomes" id="UP000308549"/>
    </source>
</evidence>
<accession>A0A4U0TSF6</accession>
<dbReference type="PANTHER" id="PTHR10728:SF33">
    <property type="entry name" value="LYSOPHOSPHOLIPASE 1-RELATED"/>
    <property type="match status" value="1"/>
</dbReference>
<comment type="caution">
    <text evidence="12">The sequence shown here is derived from an EMBL/GenBank/DDBJ whole genome shotgun (WGS) entry which is preliminary data.</text>
</comment>
<dbReference type="Gene3D" id="3.40.1090.10">
    <property type="entry name" value="Cytosolic phospholipase A2 catalytic domain"/>
    <property type="match status" value="1"/>
</dbReference>